<gene>
    <name evidence="6" type="ORF">SAMN02927921_02241</name>
</gene>
<feature type="compositionally biased region" description="Polar residues" evidence="4">
    <location>
        <begin position="14"/>
        <end position="28"/>
    </location>
</feature>
<evidence type="ECO:0000256" key="2">
    <source>
        <dbReference type="ARBA" id="ARBA00023125"/>
    </source>
</evidence>
<evidence type="ECO:0000313" key="6">
    <source>
        <dbReference type="EMBL" id="SFW54542.1"/>
    </source>
</evidence>
<dbReference type="Proteomes" id="UP000182248">
    <property type="component" value="Unassembled WGS sequence"/>
</dbReference>
<accession>A0A1K1Q5Z1</accession>
<dbReference type="GO" id="GO:0043565">
    <property type="term" value="F:sequence-specific DNA binding"/>
    <property type="evidence" value="ECO:0007669"/>
    <property type="project" value="InterPro"/>
</dbReference>
<dbReference type="PROSITE" id="PS01124">
    <property type="entry name" value="HTH_ARAC_FAMILY_2"/>
    <property type="match status" value="1"/>
</dbReference>
<dbReference type="PANTHER" id="PTHR43280">
    <property type="entry name" value="ARAC-FAMILY TRANSCRIPTIONAL REGULATOR"/>
    <property type="match status" value="1"/>
</dbReference>
<dbReference type="EMBL" id="FPJE01000011">
    <property type="protein sequence ID" value="SFW54542.1"/>
    <property type="molecule type" value="Genomic_DNA"/>
</dbReference>
<proteinExistence type="predicted"/>
<protein>
    <submittedName>
        <fullName evidence="6">Helix-turn-helix domain-containing protein</fullName>
    </submittedName>
</protein>
<sequence length="360" mass="40901">MQTASRSGKPGRTLLSQLRDNPPKNQRQSASCFSVADFFSTLYDHYTTTGMKKNNPAPIKFASLAEGLKAFGFPPPLHPLITVMNGIDSPPEHHARPAGHVLTFYKIAFRPNIGGLLRYGQTHFDYNEGGLFFAAPNQIVAPDENEPGEAPCTRREIAILMHPDFLLHYPLAAKIRKYRFFSYAVNEALHLSEKEKDIVLYLFRSIAEELGNRIDEHSQDVVIAQLELLLSYAERFYKRQFITRKTINNNLLQQFEERLNSYFDEEEPLHRGIPTVRDLADSLSVSPGYLGDMLRTLTGQNAQQHIHEKLIEKAKEQLSTTALSVSEIAYSLGFEHPQSFSKLFKTKTRQSPLEFRAGFN</sequence>
<keyword evidence="2" id="KW-0238">DNA-binding</keyword>
<dbReference type="SMART" id="SM00342">
    <property type="entry name" value="HTH_ARAC"/>
    <property type="match status" value="1"/>
</dbReference>
<feature type="region of interest" description="Disordered" evidence="4">
    <location>
        <begin position="1"/>
        <end position="28"/>
    </location>
</feature>
<evidence type="ECO:0000256" key="4">
    <source>
        <dbReference type="SAM" id="MobiDB-lite"/>
    </source>
</evidence>
<evidence type="ECO:0000259" key="5">
    <source>
        <dbReference type="PROSITE" id="PS01124"/>
    </source>
</evidence>
<dbReference type="Gene3D" id="1.10.10.60">
    <property type="entry name" value="Homeodomain-like"/>
    <property type="match status" value="1"/>
</dbReference>
<dbReference type="GO" id="GO:0003700">
    <property type="term" value="F:DNA-binding transcription factor activity"/>
    <property type="evidence" value="ECO:0007669"/>
    <property type="project" value="InterPro"/>
</dbReference>
<reference evidence="6 7" key="1">
    <citation type="submission" date="2016-11" db="EMBL/GenBank/DDBJ databases">
        <authorList>
            <person name="Jaros S."/>
            <person name="Januszkiewicz K."/>
            <person name="Wedrychowicz H."/>
        </authorList>
    </citation>
    <scope>NUCLEOTIDE SEQUENCE [LARGE SCALE GENOMIC DNA]</scope>
    <source>
        <strain evidence="6 7">CGMCC 1.12145</strain>
    </source>
</reference>
<organism evidence="6 7">
    <name type="scientific">Sinomicrobium oceani</name>
    <dbReference type="NCBI Taxonomy" id="1150368"/>
    <lineage>
        <taxon>Bacteria</taxon>
        <taxon>Pseudomonadati</taxon>
        <taxon>Bacteroidota</taxon>
        <taxon>Flavobacteriia</taxon>
        <taxon>Flavobacteriales</taxon>
        <taxon>Flavobacteriaceae</taxon>
        <taxon>Sinomicrobium</taxon>
    </lineage>
</organism>
<keyword evidence="3" id="KW-0804">Transcription</keyword>
<keyword evidence="7" id="KW-1185">Reference proteome</keyword>
<evidence type="ECO:0000256" key="3">
    <source>
        <dbReference type="ARBA" id="ARBA00023163"/>
    </source>
</evidence>
<dbReference type="PANTHER" id="PTHR43280:SF32">
    <property type="entry name" value="TRANSCRIPTIONAL REGULATORY PROTEIN"/>
    <property type="match status" value="1"/>
</dbReference>
<evidence type="ECO:0000313" key="7">
    <source>
        <dbReference type="Proteomes" id="UP000182248"/>
    </source>
</evidence>
<evidence type="ECO:0000256" key="1">
    <source>
        <dbReference type="ARBA" id="ARBA00023015"/>
    </source>
</evidence>
<name>A0A1K1Q5Z1_9FLAO</name>
<feature type="domain" description="HTH araC/xylS-type" evidence="5">
    <location>
        <begin position="257"/>
        <end position="358"/>
    </location>
</feature>
<dbReference type="STRING" id="1150368.SAMN02927921_02241"/>
<dbReference type="AlphaFoldDB" id="A0A1K1Q5Z1"/>
<keyword evidence="1" id="KW-0805">Transcription regulation</keyword>
<dbReference type="SUPFAM" id="SSF46689">
    <property type="entry name" value="Homeodomain-like"/>
    <property type="match status" value="1"/>
</dbReference>
<dbReference type="InterPro" id="IPR018060">
    <property type="entry name" value="HTH_AraC"/>
</dbReference>
<dbReference type="Pfam" id="PF12833">
    <property type="entry name" value="HTH_18"/>
    <property type="match status" value="1"/>
</dbReference>
<dbReference type="InterPro" id="IPR009057">
    <property type="entry name" value="Homeodomain-like_sf"/>
</dbReference>